<dbReference type="Pfam" id="PF02934">
    <property type="entry name" value="GatB_N"/>
    <property type="match status" value="1"/>
</dbReference>
<evidence type="ECO:0000256" key="6">
    <source>
        <dbReference type="ARBA" id="ARBA00022917"/>
    </source>
</evidence>
<dbReference type="SUPFAM" id="SSF55931">
    <property type="entry name" value="Glutamine synthetase/guanido kinase"/>
    <property type="match status" value="1"/>
</dbReference>
<evidence type="ECO:0000313" key="14">
    <source>
        <dbReference type="Proteomes" id="UP000473699"/>
    </source>
</evidence>
<dbReference type="InterPro" id="IPR042114">
    <property type="entry name" value="GatB_C_1"/>
</dbReference>
<dbReference type="InterPro" id="IPR023168">
    <property type="entry name" value="GatB_Yqey_C_2"/>
</dbReference>
<sequence>MALEFTTVIGLEIHIQLNTKTKIFCNCSTDYIGATPNSHICPVCTGQPGALPVLNGKVVEFGVRGGLALHCKINKLTRFDRKNYFYADLPKAYQITEYYVPLAENGYLTITGDDGQLRRIGITRLHLEEDAGKLVHVAADGRIVGSSQSFVDYNRGGVPLAEVVSEPDIASPREAREYVSAMRQLVRYLGISDGDMEKGSMRVDANISQKVSDGRWGSRVEVKNMNSLKALERALEYETLRQRDLLARSERIAQETRNWDDADGITTPSRSKEESNDYRYFPEPDLPPLLLDDEYIEGVKAAMPELPDAKRERFLAQYKLPAEDVLVLTETPEVAAYYEDVVKAGGEPVRSSNWVRTDLMRALKERGREISDAPVSAETLAELIKLVDGTKISTTAAKDVFEKLAGSEMTLEQAIQACGIQIGAVGGDRLREIVAAVAGANADVVGVIRSGQDKKDKKLKFLMGLVMKESRGQAKPDEVLKALNEFLAGK</sequence>
<evidence type="ECO:0000256" key="3">
    <source>
        <dbReference type="ARBA" id="ARBA00022598"/>
    </source>
</evidence>
<evidence type="ECO:0000259" key="12">
    <source>
        <dbReference type="SMART" id="SM00845"/>
    </source>
</evidence>
<dbReference type="Proteomes" id="UP000473699">
    <property type="component" value="Unassembled WGS sequence"/>
</dbReference>
<dbReference type="EC" id="6.3.5.-" evidence="10"/>
<keyword evidence="13" id="KW-0808">Transferase</keyword>
<keyword evidence="5 10" id="KW-0067">ATP-binding</keyword>
<organism evidence="13 14">
    <name type="scientific">Pyramidobacter porci</name>
    <dbReference type="NCBI Taxonomy" id="2605789"/>
    <lineage>
        <taxon>Bacteria</taxon>
        <taxon>Thermotogati</taxon>
        <taxon>Synergistota</taxon>
        <taxon>Synergistia</taxon>
        <taxon>Synergistales</taxon>
        <taxon>Dethiosulfovibrionaceae</taxon>
        <taxon>Pyramidobacter</taxon>
    </lineage>
</organism>
<feature type="domain" description="Asn/Gln amidotransferase" evidence="12">
    <location>
        <begin position="336"/>
        <end position="487"/>
    </location>
</feature>
<dbReference type="SUPFAM" id="SSF89095">
    <property type="entry name" value="GatB/YqeY motif"/>
    <property type="match status" value="1"/>
</dbReference>
<keyword evidence="6 10" id="KW-0648">Protein biosynthesis</keyword>
<dbReference type="InterPro" id="IPR003789">
    <property type="entry name" value="Asn/Gln_tRNA_amidoTrase-B-like"/>
</dbReference>
<comment type="similarity">
    <text evidence="1 10">Belongs to the GatB/GatE family. GatB subfamily.</text>
</comment>
<dbReference type="NCBIfam" id="NF004012">
    <property type="entry name" value="PRK05477.1-2"/>
    <property type="match status" value="1"/>
</dbReference>
<evidence type="ECO:0000313" key="13">
    <source>
        <dbReference type="EMBL" id="MST54670.1"/>
    </source>
</evidence>
<dbReference type="PANTHER" id="PTHR11659">
    <property type="entry name" value="GLUTAMYL-TRNA GLN AMIDOTRANSFERASE SUBUNIT B MITOCHONDRIAL AND PROKARYOTIC PET112-RELATED"/>
    <property type="match status" value="1"/>
</dbReference>
<dbReference type="GO" id="GO:0016740">
    <property type="term" value="F:transferase activity"/>
    <property type="evidence" value="ECO:0007669"/>
    <property type="project" value="UniProtKB-KW"/>
</dbReference>
<comment type="function">
    <text evidence="7 10">Allows the formation of correctly charged Asn-tRNA(Asn) or Gln-tRNA(Gln) through the transamidation of misacylated Asp-tRNA(Asn) or Glu-tRNA(Gln) in organisms which lack either or both of asparaginyl-tRNA or glutaminyl-tRNA synthetases. The reaction takes place in the presence of glutamine and ATP through an activated phospho-Asp-tRNA(Asn) or phospho-Glu-tRNA(Gln).</text>
</comment>
<dbReference type="InterPro" id="IPR017959">
    <property type="entry name" value="Asn/Gln-tRNA_amidoTrfase_suB/E"/>
</dbReference>
<keyword evidence="3 10" id="KW-0436">Ligase</keyword>
<dbReference type="NCBIfam" id="NF004014">
    <property type="entry name" value="PRK05477.1-4"/>
    <property type="match status" value="1"/>
</dbReference>
<name>A0A6L5Y8R1_9BACT</name>
<dbReference type="InterPro" id="IPR017958">
    <property type="entry name" value="Gln-tRNA_amidoTrfase_suB_CS"/>
</dbReference>
<dbReference type="Gene3D" id="1.10.150.380">
    <property type="entry name" value="GatB domain, N-terminal subdomain"/>
    <property type="match status" value="1"/>
</dbReference>
<dbReference type="GO" id="GO:0006412">
    <property type="term" value="P:translation"/>
    <property type="evidence" value="ECO:0007669"/>
    <property type="project" value="UniProtKB-UniRule"/>
</dbReference>
<evidence type="ECO:0000256" key="11">
    <source>
        <dbReference type="SAM" id="MobiDB-lite"/>
    </source>
</evidence>
<comment type="subunit">
    <text evidence="2 10">Heterotrimer of A, B and C subunits.</text>
</comment>
<evidence type="ECO:0000256" key="1">
    <source>
        <dbReference type="ARBA" id="ARBA00005306"/>
    </source>
</evidence>
<dbReference type="EMBL" id="VUNH01000001">
    <property type="protein sequence ID" value="MST54670.1"/>
    <property type="molecule type" value="Genomic_DNA"/>
</dbReference>
<keyword evidence="4 10" id="KW-0547">Nucleotide-binding</keyword>
<dbReference type="Pfam" id="PF02637">
    <property type="entry name" value="GatB_Yqey"/>
    <property type="match status" value="1"/>
</dbReference>
<dbReference type="InterPro" id="IPR014746">
    <property type="entry name" value="Gln_synth/guanido_kin_cat_dom"/>
</dbReference>
<evidence type="ECO:0000256" key="8">
    <source>
        <dbReference type="ARBA" id="ARBA00047380"/>
    </source>
</evidence>
<feature type="compositionally biased region" description="Basic and acidic residues" evidence="11">
    <location>
        <begin position="270"/>
        <end position="279"/>
    </location>
</feature>
<dbReference type="GO" id="GO:0050567">
    <property type="term" value="F:glutaminyl-tRNA synthase (glutamine-hydrolyzing) activity"/>
    <property type="evidence" value="ECO:0007669"/>
    <property type="project" value="UniProtKB-UniRule"/>
</dbReference>
<dbReference type="InterPro" id="IPR004413">
    <property type="entry name" value="GatB"/>
</dbReference>
<dbReference type="PANTHER" id="PTHR11659:SF0">
    <property type="entry name" value="GLUTAMYL-TRNA(GLN) AMIDOTRANSFERASE SUBUNIT B, MITOCHONDRIAL"/>
    <property type="match status" value="1"/>
</dbReference>
<dbReference type="GO" id="GO:0070681">
    <property type="term" value="P:glutaminyl-tRNAGln biosynthesis via transamidation"/>
    <property type="evidence" value="ECO:0007669"/>
    <property type="project" value="TreeGrafter"/>
</dbReference>
<evidence type="ECO:0000256" key="10">
    <source>
        <dbReference type="HAMAP-Rule" id="MF_00121"/>
    </source>
</evidence>
<evidence type="ECO:0000256" key="7">
    <source>
        <dbReference type="ARBA" id="ARBA00024799"/>
    </source>
</evidence>
<dbReference type="RefSeq" id="WP_154527794.1">
    <property type="nucleotide sequence ID" value="NZ_VUNH01000001.1"/>
</dbReference>
<dbReference type="NCBIfam" id="TIGR00133">
    <property type="entry name" value="gatB"/>
    <property type="match status" value="1"/>
</dbReference>
<proteinExistence type="inferred from homology"/>
<gene>
    <name evidence="10 13" type="primary">gatB</name>
    <name evidence="13" type="ORF">FYJ74_01195</name>
</gene>
<reference evidence="13 14" key="1">
    <citation type="submission" date="2019-08" db="EMBL/GenBank/DDBJ databases">
        <title>In-depth cultivation of the pig gut microbiome towards novel bacterial diversity and tailored functional studies.</title>
        <authorList>
            <person name="Wylensek D."/>
            <person name="Hitch T.C.A."/>
            <person name="Clavel T."/>
        </authorList>
    </citation>
    <scope>NUCLEOTIDE SEQUENCE [LARGE SCALE GENOMIC DNA]</scope>
    <source>
        <strain evidence="13 14">SM-530-WT-4B</strain>
    </source>
</reference>
<dbReference type="PROSITE" id="PS01234">
    <property type="entry name" value="GATB"/>
    <property type="match status" value="1"/>
</dbReference>
<evidence type="ECO:0000256" key="5">
    <source>
        <dbReference type="ARBA" id="ARBA00022840"/>
    </source>
</evidence>
<dbReference type="AlphaFoldDB" id="A0A6L5Y8R1"/>
<dbReference type="SMART" id="SM00845">
    <property type="entry name" value="GatB_Yqey"/>
    <property type="match status" value="1"/>
</dbReference>
<accession>A0A6L5Y8R1</accession>
<keyword evidence="14" id="KW-1185">Reference proteome</keyword>
<dbReference type="Gene3D" id="1.10.10.410">
    <property type="match status" value="1"/>
</dbReference>
<comment type="catalytic activity">
    <reaction evidence="9 10">
        <text>L-glutamyl-tRNA(Gln) + L-glutamine + ATP + H2O = L-glutaminyl-tRNA(Gln) + L-glutamate + ADP + phosphate + H(+)</text>
        <dbReference type="Rhea" id="RHEA:17521"/>
        <dbReference type="Rhea" id="RHEA-COMP:9681"/>
        <dbReference type="Rhea" id="RHEA-COMP:9684"/>
        <dbReference type="ChEBI" id="CHEBI:15377"/>
        <dbReference type="ChEBI" id="CHEBI:15378"/>
        <dbReference type="ChEBI" id="CHEBI:29985"/>
        <dbReference type="ChEBI" id="CHEBI:30616"/>
        <dbReference type="ChEBI" id="CHEBI:43474"/>
        <dbReference type="ChEBI" id="CHEBI:58359"/>
        <dbReference type="ChEBI" id="CHEBI:78520"/>
        <dbReference type="ChEBI" id="CHEBI:78521"/>
        <dbReference type="ChEBI" id="CHEBI:456216"/>
    </reaction>
</comment>
<feature type="region of interest" description="Disordered" evidence="11">
    <location>
        <begin position="259"/>
        <end position="279"/>
    </location>
</feature>
<dbReference type="InterPro" id="IPR006075">
    <property type="entry name" value="Asn/Gln-tRNA_Trfase_suB/E_cat"/>
</dbReference>
<dbReference type="HAMAP" id="MF_00121">
    <property type="entry name" value="GatB"/>
    <property type="match status" value="1"/>
</dbReference>
<dbReference type="GO" id="GO:0005524">
    <property type="term" value="F:ATP binding"/>
    <property type="evidence" value="ECO:0007669"/>
    <property type="project" value="UniProtKB-KW"/>
</dbReference>
<protein>
    <recommendedName>
        <fullName evidence="10">Aspartyl/glutamyl-tRNA(Asn/Gln) amidotransferase subunit B</fullName>
        <shortName evidence="10">Asp/Glu-ADT subunit B</shortName>
        <ecNumber evidence="10">6.3.5.-</ecNumber>
    </recommendedName>
</protein>
<evidence type="ECO:0000256" key="9">
    <source>
        <dbReference type="ARBA" id="ARBA00047913"/>
    </source>
</evidence>
<comment type="caution">
    <text evidence="13">The sequence shown here is derived from an EMBL/GenBank/DDBJ whole genome shotgun (WGS) entry which is preliminary data.</text>
</comment>
<dbReference type="InterPro" id="IPR018027">
    <property type="entry name" value="Asn/Gln_amidotransferase"/>
</dbReference>
<comment type="catalytic activity">
    <reaction evidence="8 10">
        <text>L-aspartyl-tRNA(Asn) + L-glutamine + ATP + H2O = L-asparaginyl-tRNA(Asn) + L-glutamate + ADP + phosphate + 2 H(+)</text>
        <dbReference type="Rhea" id="RHEA:14513"/>
        <dbReference type="Rhea" id="RHEA-COMP:9674"/>
        <dbReference type="Rhea" id="RHEA-COMP:9677"/>
        <dbReference type="ChEBI" id="CHEBI:15377"/>
        <dbReference type="ChEBI" id="CHEBI:15378"/>
        <dbReference type="ChEBI" id="CHEBI:29985"/>
        <dbReference type="ChEBI" id="CHEBI:30616"/>
        <dbReference type="ChEBI" id="CHEBI:43474"/>
        <dbReference type="ChEBI" id="CHEBI:58359"/>
        <dbReference type="ChEBI" id="CHEBI:78515"/>
        <dbReference type="ChEBI" id="CHEBI:78516"/>
        <dbReference type="ChEBI" id="CHEBI:456216"/>
    </reaction>
</comment>
<evidence type="ECO:0000256" key="2">
    <source>
        <dbReference type="ARBA" id="ARBA00011123"/>
    </source>
</evidence>
<evidence type="ECO:0000256" key="4">
    <source>
        <dbReference type="ARBA" id="ARBA00022741"/>
    </source>
</evidence>